<organism evidence="1 2">
    <name type="scientific">Dreissena polymorpha</name>
    <name type="common">Zebra mussel</name>
    <name type="synonym">Mytilus polymorpha</name>
    <dbReference type="NCBI Taxonomy" id="45954"/>
    <lineage>
        <taxon>Eukaryota</taxon>
        <taxon>Metazoa</taxon>
        <taxon>Spiralia</taxon>
        <taxon>Lophotrochozoa</taxon>
        <taxon>Mollusca</taxon>
        <taxon>Bivalvia</taxon>
        <taxon>Autobranchia</taxon>
        <taxon>Heteroconchia</taxon>
        <taxon>Euheterodonta</taxon>
        <taxon>Imparidentia</taxon>
        <taxon>Neoheterodontei</taxon>
        <taxon>Myida</taxon>
        <taxon>Dreissenoidea</taxon>
        <taxon>Dreissenidae</taxon>
        <taxon>Dreissena</taxon>
    </lineage>
</organism>
<comment type="caution">
    <text evidence="1">The sequence shown here is derived from an EMBL/GenBank/DDBJ whole genome shotgun (WGS) entry which is preliminary data.</text>
</comment>
<dbReference type="EMBL" id="JAIWYP010000004">
    <property type="protein sequence ID" value="KAH3834468.1"/>
    <property type="molecule type" value="Genomic_DNA"/>
</dbReference>
<gene>
    <name evidence="1" type="ORF">DPMN_107795</name>
</gene>
<evidence type="ECO:0000313" key="1">
    <source>
        <dbReference type="EMBL" id="KAH3834468.1"/>
    </source>
</evidence>
<proteinExistence type="predicted"/>
<dbReference type="Proteomes" id="UP000828390">
    <property type="component" value="Unassembled WGS sequence"/>
</dbReference>
<keyword evidence="2" id="KW-1185">Reference proteome</keyword>
<sequence length="89" mass="10013">MTACMKEVANEATRFVSIRYEKPVTEEMFNTRQSLWAASVGKSGKAMQSLPSLPPITEAFYANVKRVHIRTCLWKHALDAGLSDLNPRD</sequence>
<evidence type="ECO:0000313" key="2">
    <source>
        <dbReference type="Proteomes" id="UP000828390"/>
    </source>
</evidence>
<name>A0A9D4K7K1_DREPO</name>
<dbReference type="AlphaFoldDB" id="A0A9D4K7K1"/>
<reference evidence="1" key="2">
    <citation type="submission" date="2020-11" db="EMBL/GenBank/DDBJ databases">
        <authorList>
            <person name="McCartney M.A."/>
            <person name="Auch B."/>
            <person name="Kono T."/>
            <person name="Mallez S."/>
            <person name="Becker A."/>
            <person name="Gohl D.M."/>
            <person name="Silverstein K.A.T."/>
            <person name="Koren S."/>
            <person name="Bechman K.B."/>
            <person name="Herman A."/>
            <person name="Abrahante J.E."/>
            <person name="Garbe J."/>
        </authorList>
    </citation>
    <scope>NUCLEOTIDE SEQUENCE</scope>
    <source>
        <strain evidence="1">Duluth1</strain>
        <tissue evidence="1">Whole animal</tissue>
    </source>
</reference>
<accession>A0A9D4K7K1</accession>
<protein>
    <submittedName>
        <fullName evidence="1">Uncharacterized protein</fullName>
    </submittedName>
</protein>
<reference evidence="1" key="1">
    <citation type="journal article" date="2019" name="bioRxiv">
        <title>The Genome of the Zebra Mussel, Dreissena polymorpha: A Resource for Invasive Species Research.</title>
        <authorList>
            <person name="McCartney M.A."/>
            <person name="Auch B."/>
            <person name="Kono T."/>
            <person name="Mallez S."/>
            <person name="Zhang Y."/>
            <person name="Obille A."/>
            <person name="Becker A."/>
            <person name="Abrahante J.E."/>
            <person name="Garbe J."/>
            <person name="Badalamenti J.P."/>
            <person name="Herman A."/>
            <person name="Mangelson H."/>
            <person name="Liachko I."/>
            <person name="Sullivan S."/>
            <person name="Sone E.D."/>
            <person name="Koren S."/>
            <person name="Silverstein K.A.T."/>
            <person name="Beckman K.B."/>
            <person name="Gohl D.M."/>
        </authorList>
    </citation>
    <scope>NUCLEOTIDE SEQUENCE</scope>
    <source>
        <strain evidence="1">Duluth1</strain>
        <tissue evidence="1">Whole animal</tissue>
    </source>
</reference>